<dbReference type="OrthoDB" id="2018313at2759"/>
<comment type="caution">
    <text evidence="3">The sequence shown here is derived from an EMBL/GenBank/DDBJ whole genome shotgun (WGS) entry which is preliminary data.</text>
</comment>
<dbReference type="EMBL" id="SPLM01000075">
    <property type="protein sequence ID" value="TMW61826.1"/>
    <property type="molecule type" value="Genomic_DNA"/>
</dbReference>
<keyword evidence="4" id="KW-1185">Reference proteome</keyword>
<dbReference type="InterPro" id="IPR050216">
    <property type="entry name" value="LRR_domain-containing"/>
</dbReference>
<name>A0A8K1CFD2_PYTOL</name>
<reference evidence="3" key="1">
    <citation type="submission" date="2019-03" db="EMBL/GenBank/DDBJ databases">
        <title>Long read genome sequence of the mycoparasitic Pythium oligandrum ATCC 38472 isolated from sugarbeet rhizosphere.</title>
        <authorList>
            <person name="Gaulin E."/>
        </authorList>
    </citation>
    <scope>NUCLEOTIDE SEQUENCE</scope>
    <source>
        <strain evidence="3">ATCC 38472_TT</strain>
    </source>
</reference>
<sequence>MHRRNHCESLCGYSGFCVYYPYKYRNRCGGLFENRCLEARECTFECFPNTPNYLLFYRTWEDISRVSVGEYALVNISLIKRWDSDNVTLPTMLFLSDEEIDFETPKALATGTWNVNRLQWTNVRCPRFEPTSQVYKTGSLKFANCGFTYFPWTAANFPRLVNVEITNSRLDKIPAFPPTLTYLTLDNMQLREVPSSISKMTNLEYAILDNNPLGNIPASAFPLSTRQPYFLSFRNCSMTKVPRDLETLSSLYDIELDHNPLTSITMKEFPPDLFAMSLITCSLTELPSDFSSMTALAHLNYRAIHWVTRLATSSYHPCLRRAEDAGHFKERDFSHRLGSPFLPHDFVGHRLRV</sequence>
<evidence type="ECO:0000313" key="3">
    <source>
        <dbReference type="EMBL" id="TMW61826.1"/>
    </source>
</evidence>
<dbReference type="Proteomes" id="UP000794436">
    <property type="component" value="Unassembled WGS sequence"/>
</dbReference>
<dbReference type="PANTHER" id="PTHR48051:SF1">
    <property type="entry name" value="RAS SUPPRESSOR PROTEIN 1"/>
    <property type="match status" value="1"/>
</dbReference>
<evidence type="ECO:0000313" key="4">
    <source>
        <dbReference type="Proteomes" id="UP000794436"/>
    </source>
</evidence>
<dbReference type="PANTHER" id="PTHR48051">
    <property type="match status" value="1"/>
</dbReference>
<dbReference type="SUPFAM" id="SSF52058">
    <property type="entry name" value="L domain-like"/>
    <property type="match status" value="1"/>
</dbReference>
<proteinExistence type="predicted"/>
<dbReference type="Gene3D" id="3.80.10.10">
    <property type="entry name" value="Ribonuclease Inhibitor"/>
    <property type="match status" value="1"/>
</dbReference>
<dbReference type="InterPro" id="IPR032675">
    <property type="entry name" value="LRR_dom_sf"/>
</dbReference>
<keyword evidence="2" id="KW-0677">Repeat</keyword>
<evidence type="ECO:0000256" key="2">
    <source>
        <dbReference type="ARBA" id="ARBA00022737"/>
    </source>
</evidence>
<gene>
    <name evidence="3" type="ORF">Poli38472_010889</name>
</gene>
<evidence type="ECO:0000256" key="1">
    <source>
        <dbReference type="ARBA" id="ARBA00022614"/>
    </source>
</evidence>
<protein>
    <submittedName>
        <fullName evidence="3">Uncharacterized protein</fullName>
    </submittedName>
</protein>
<dbReference type="GO" id="GO:0005737">
    <property type="term" value="C:cytoplasm"/>
    <property type="evidence" value="ECO:0007669"/>
    <property type="project" value="TreeGrafter"/>
</dbReference>
<organism evidence="3 4">
    <name type="scientific">Pythium oligandrum</name>
    <name type="common">Mycoparasitic fungus</name>
    <dbReference type="NCBI Taxonomy" id="41045"/>
    <lineage>
        <taxon>Eukaryota</taxon>
        <taxon>Sar</taxon>
        <taxon>Stramenopiles</taxon>
        <taxon>Oomycota</taxon>
        <taxon>Peronosporomycetes</taxon>
        <taxon>Pythiales</taxon>
        <taxon>Pythiaceae</taxon>
        <taxon>Pythium</taxon>
    </lineage>
</organism>
<accession>A0A8K1CFD2</accession>
<keyword evidence="1" id="KW-0433">Leucine-rich repeat</keyword>
<dbReference type="AlphaFoldDB" id="A0A8K1CFD2"/>